<protein>
    <submittedName>
        <fullName evidence="2">Uncharacterized protein</fullName>
    </submittedName>
</protein>
<evidence type="ECO:0000256" key="1">
    <source>
        <dbReference type="SAM" id="MobiDB-lite"/>
    </source>
</evidence>
<reference evidence="2" key="1">
    <citation type="journal article" date="2020" name="Nature">
        <title>Giant virus diversity and host interactions through global metagenomics.</title>
        <authorList>
            <person name="Schulz F."/>
            <person name="Roux S."/>
            <person name="Paez-Espino D."/>
            <person name="Jungbluth S."/>
            <person name="Walsh D.A."/>
            <person name="Denef V.J."/>
            <person name="McMahon K.D."/>
            <person name="Konstantinidis K.T."/>
            <person name="Eloe-Fadrosh E.A."/>
            <person name="Kyrpides N.C."/>
            <person name="Woyke T."/>
        </authorList>
    </citation>
    <scope>NUCLEOTIDE SEQUENCE</scope>
    <source>
        <strain evidence="2">GVMAG-S-1035124-57</strain>
    </source>
</reference>
<accession>A0A6C0M233</accession>
<sequence length="96" mass="10527">MTDFKHLVSPFTLVPYALGPGKIQLKQMPRPAPPCNCDSDEENDFGMAPECAFVCNAINAFTSSSSSPSPNKGKHKSKKRGIRHANANPRTKRARK</sequence>
<evidence type="ECO:0000313" key="2">
    <source>
        <dbReference type="EMBL" id="QHU36398.1"/>
    </source>
</evidence>
<dbReference type="AlphaFoldDB" id="A0A6C0M233"/>
<proteinExistence type="predicted"/>
<name>A0A6C0M233_9ZZZZ</name>
<dbReference type="EMBL" id="MN740637">
    <property type="protein sequence ID" value="QHU36398.1"/>
    <property type="molecule type" value="Genomic_DNA"/>
</dbReference>
<feature type="compositionally biased region" description="Basic residues" evidence="1">
    <location>
        <begin position="72"/>
        <end position="83"/>
    </location>
</feature>
<feature type="region of interest" description="Disordered" evidence="1">
    <location>
        <begin position="61"/>
        <end position="96"/>
    </location>
</feature>
<organism evidence="2">
    <name type="scientific">viral metagenome</name>
    <dbReference type="NCBI Taxonomy" id="1070528"/>
    <lineage>
        <taxon>unclassified sequences</taxon>
        <taxon>metagenomes</taxon>
        <taxon>organismal metagenomes</taxon>
    </lineage>
</organism>